<organism evidence="2 3">
    <name type="scientific">Daphnia galeata</name>
    <dbReference type="NCBI Taxonomy" id="27404"/>
    <lineage>
        <taxon>Eukaryota</taxon>
        <taxon>Metazoa</taxon>
        <taxon>Ecdysozoa</taxon>
        <taxon>Arthropoda</taxon>
        <taxon>Crustacea</taxon>
        <taxon>Branchiopoda</taxon>
        <taxon>Diplostraca</taxon>
        <taxon>Cladocera</taxon>
        <taxon>Anomopoda</taxon>
        <taxon>Daphniidae</taxon>
        <taxon>Daphnia</taxon>
    </lineage>
</organism>
<protein>
    <recommendedName>
        <fullName evidence="4">Secreted protein</fullName>
    </recommendedName>
</protein>
<keyword evidence="1" id="KW-0732">Signal</keyword>
<dbReference type="AlphaFoldDB" id="A0A8J2RCV3"/>
<evidence type="ECO:0000313" key="2">
    <source>
        <dbReference type="EMBL" id="CAH0098761.1"/>
    </source>
</evidence>
<accession>A0A8J2RCV3</accession>
<evidence type="ECO:0000256" key="1">
    <source>
        <dbReference type="SAM" id="SignalP"/>
    </source>
</evidence>
<dbReference type="EMBL" id="CAKKLH010000007">
    <property type="protein sequence ID" value="CAH0098761.1"/>
    <property type="molecule type" value="Genomic_DNA"/>
</dbReference>
<sequence>MIRPIRLPWSLIAIVSLSVTVVTLSSSVLNAQQVGTNVIRAKREPQHFLGVIIESALTGQHHGFGHRPPFYGYGNQEQPQRHWWIPQWWPKRKSRESHVGNRSE</sequence>
<comment type="caution">
    <text evidence="2">The sequence shown here is derived from an EMBL/GenBank/DDBJ whole genome shotgun (WGS) entry which is preliminary data.</text>
</comment>
<evidence type="ECO:0008006" key="4">
    <source>
        <dbReference type="Google" id="ProtNLM"/>
    </source>
</evidence>
<reference evidence="2" key="1">
    <citation type="submission" date="2021-11" db="EMBL/GenBank/DDBJ databases">
        <authorList>
            <person name="Schell T."/>
        </authorList>
    </citation>
    <scope>NUCLEOTIDE SEQUENCE</scope>
    <source>
        <strain evidence="2">M5</strain>
    </source>
</reference>
<feature type="signal peptide" evidence="1">
    <location>
        <begin position="1"/>
        <end position="25"/>
    </location>
</feature>
<proteinExistence type="predicted"/>
<dbReference type="Proteomes" id="UP000789390">
    <property type="component" value="Unassembled WGS sequence"/>
</dbReference>
<dbReference type="OrthoDB" id="10522731at2759"/>
<keyword evidence="3" id="KW-1185">Reference proteome</keyword>
<feature type="chain" id="PRO_5035288460" description="Secreted protein" evidence="1">
    <location>
        <begin position="26"/>
        <end position="104"/>
    </location>
</feature>
<gene>
    <name evidence="2" type="ORF">DGAL_LOCUS863</name>
</gene>
<name>A0A8J2RCV3_9CRUS</name>
<evidence type="ECO:0000313" key="3">
    <source>
        <dbReference type="Proteomes" id="UP000789390"/>
    </source>
</evidence>